<proteinExistence type="inferred from homology"/>
<comment type="subunit">
    <text evidence="3">Homotrimer.</text>
</comment>
<gene>
    <name evidence="6" type="ORF">PMH09_12780</name>
</gene>
<dbReference type="PANTHER" id="PTHR30246:SF1">
    <property type="entry name" value="2-DEHYDRO-3-DEOXY-6-PHOSPHOGALACTONATE ALDOLASE-RELATED"/>
    <property type="match status" value="1"/>
</dbReference>
<dbReference type="NCBIfam" id="NF005673">
    <property type="entry name" value="PRK07455.1"/>
    <property type="match status" value="1"/>
</dbReference>
<dbReference type="InterPro" id="IPR000887">
    <property type="entry name" value="Aldlse_KDPG_KHG"/>
</dbReference>
<accession>A0ABT7BXY8</accession>
<dbReference type="EC" id="4.1.3.16" evidence="6"/>
<evidence type="ECO:0000256" key="1">
    <source>
        <dbReference type="ARBA" id="ARBA00004761"/>
    </source>
</evidence>
<evidence type="ECO:0000313" key="6">
    <source>
        <dbReference type="EMBL" id="MDJ1184062.1"/>
    </source>
</evidence>
<dbReference type="EC" id="4.1.2.14" evidence="6"/>
<keyword evidence="4 6" id="KW-0456">Lyase</keyword>
<dbReference type="Proteomes" id="UP001232992">
    <property type="component" value="Unassembled WGS sequence"/>
</dbReference>
<comment type="pathway">
    <text evidence="1">Carbohydrate acid metabolism.</text>
</comment>
<keyword evidence="7" id="KW-1185">Reference proteome</keyword>
<dbReference type="GO" id="GO:0008675">
    <property type="term" value="F:2-dehydro-3-deoxy-phosphogluconate aldolase activity"/>
    <property type="evidence" value="ECO:0007669"/>
    <property type="project" value="UniProtKB-EC"/>
</dbReference>
<comment type="caution">
    <text evidence="6">The sequence shown here is derived from an EMBL/GenBank/DDBJ whole genome shotgun (WGS) entry which is preliminary data.</text>
</comment>
<dbReference type="RefSeq" id="WP_283758715.1">
    <property type="nucleotide sequence ID" value="NZ_JAQOSQ010000012.1"/>
</dbReference>
<dbReference type="GO" id="GO:0008700">
    <property type="term" value="F:(R,S)-4-hydroxy-2-oxoglutarate aldolase activity"/>
    <property type="evidence" value="ECO:0007669"/>
    <property type="project" value="UniProtKB-EC"/>
</dbReference>
<evidence type="ECO:0000256" key="4">
    <source>
        <dbReference type="ARBA" id="ARBA00023239"/>
    </source>
</evidence>
<name>A0ABT7BXY8_9CYAN</name>
<evidence type="ECO:0000256" key="2">
    <source>
        <dbReference type="ARBA" id="ARBA00006906"/>
    </source>
</evidence>
<reference evidence="6 7" key="1">
    <citation type="submission" date="2023-01" db="EMBL/GenBank/DDBJ databases">
        <title>Novel diversity within Roseofilum (Cyanobacteria; Desertifilaceae) from marine benthic mats with descriptions of four novel species.</title>
        <authorList>
            <person name="Wang Y."/>
            <person name="Berthold D.E."/>
            <person name="Hu J."/>
            <person name="Lefler F.W."/>
            <person name="Laughinghouse H.D. IV."/>
        </authorList>
    </citation>
    <scope>NUCLEOTIDE SEQUENCE [LARGE SCALE GENOMIC DNA]</scope>
    <source>
        <strain evidence="6 7">BLCC-M143</strain>
    </source>
</reference>
<comment type="similarity">
    <text evidence="2">Belongs to the KHG/KDPG aldolase family.</text>
</comment>
<protein>
    <submittedName>
        <fullName evidence="6">Bifunctional 4-hydroxy-2-oxoglutarate aldolase/2-dehydro-3-deoxy-phosphogluconate aldolase</fullName>
        <ecNumber evidence="6">4.1.2.14</ecNumber>
        <ecNumber evidence="6">4.1.3.16</ecNumber>
    </submittedName>
</protein>
<dbReference type="Pfam" id="PF01081">
    <property type="entry name" value="Aldolase"/>
    <property type="match status" value="1"/>
</dbReference>
<dbReference type="CDD" id="cd00452">
    <property type="entry name" value="KDPG_aldolase"/>
    <property type="match status" value="1"/>
</dbReference>
<keyword evidence="5" id="KW-0119">Carbohydrate metabolism</keyword>
<dbReference type="NCBIfam" id="TIGR01182">
    <property type="entry name" value="eda"/>
    <property type="match status" value="1"/>
</dbReference>
<sequence>MLSLLQQHKAIAVIRTPSIPIGYQLAQAVASGGIRLIEITWNSNNPGKMVQQLQKILPECIIGAGTLINSVQVADAIDAGAKFLFSPHTNPQLIQQAIAANIPMIPGALTPTEITTAWQAGASCVKVFPIQAVGGVNYIKALQGPLGQIPLIPTGGVTLDNAADFIGAGACGVGLSSQLFPRHLIAREDWQAIANNTKNLVDSLKTL</sequence>
<evidence type="ECO:0000313" key="7">
    <source>
        <dbReference type="Proteomes" id="UP001232992"/>
    </source>
</evidence>
<evidence type="ECO:0000256" key="5">
    <source>
        <dbReference type="ARBA" id="ARBA00023277"/>
    </source>
</evidence>
<dbReference type="EMBL" id="JAQOSQ010000012">
    <property type="protein sequence ID" value="MDJ1184062.1"/>
    <property type="molecule type" value="Genomic_DNA"/>
</dbReference>
<evidence type="ECO:0000256" key="3">
    <source>
        <dbReference type="ARBA" id="ARBA00011233"/>
    </source>
</evidence>
<dbReference type="PANTHER" id="PTHR30246">
    <property type="entry name" value="2-KETO-3-DEOXY-6-PHOSPHOGLUCONATE ALDOLASE"/>
    <property type="match status" value="1"/>
</dbReference>
<dbReference type="SUPFAM" id="SSF51569">
    <property type="entry name" value="Aldolase"/>
    <property type="match status" value="1"/>
</dbReference>
<dbReference type="InterPro" id="IPR013785">
    <property type="entry name" value="Aldolase_TIM"/>
</dbReference>
<dbReference type="Gene3D" id="3.20.20.70">
    <property type="entry name" value="Aldolase class I"/>
    <property type="match status" value="1"/>
</dbReference>
<organism evidence="6 7">
    <name type="scientific">Roseofilum casamattae BLCC-M143</name>
    <dbReference type="NCBI Taxonomy" id="3022442"/>
    <lineage>
        <taxon>Bacteria</taxon>
        <taxon>Bacillati</taxon>
        <taxon>Cyanobacteriota</taxon>
        <taxon>Cyanophyceae</taxon>
        <taxon>Desertifilales</taxon>
        <taxon>Desertifilaceae</taxon>
        <taxon>Roseofilum</taxon>
        <taxon>Roseofilum casamattae</taxon>
    </lineage>
</organism>